<feature type="region of interest" description="Disordered" evidence="1">
    <location>
        <begin position="124"/>
        <end position="153"/>
    </location>
</feature>
<organism evidence="2 3">
    <name type="scientific">Vanrija albida</name>
    <dbReference type="NCBI Taxonomy" id="181172"/>
    <lineage>
        <taxon>Eukaryota</taxon>
        <taxon>Fungi</taxon>
        <taxon>Dikarya</taxon>
        <taxon>Basidiomycota</taxon>
        <taxon>Agaricomycotina</taxon>
        <taxon>Tremellomycetes</taxon>
        <taxon>Trichosporonales</taxon>
        <taxon>Trichosporonaceae</taxon>
        <taxon>Vanrija</taxon>
    </lineage>
</organism>
<dbReference type="EMBL" id="JBBXJM010000006">
    <property type="protein sequence ID" value="KAL1405922.1"/>
    <property type="molecule type" value="Genomic_DNA"/>
</dbReference>
<evidence type="ECO:0008006" key="4">
    <source>
        <dbReference type="Google" id="ProtNLM"/>
    </source>
</evidence>
<dbReference type="GeneID" id="95988645"/>
<accession>A0ABR3PUW9</accession>
<proteinExistence type="predicted"/>
<gene>
    <name evidence="2" type="ORF">Q8F55_007602</name>
</gene>
<sequence>MPTPHRYAQYPVPPHLDQRVTRDRGYPSSAQRPRPSTARRYAAPDPSPASTLRAVDDATTLAGYSDATAGYGDATPTAGDETAASAALSDAMDVDEDVGPRYWSHYSLPALELPELPDVPRAAGRAPAPRAPDYRVPARVTPRWPAPRPQPSLFERAGVPLAARLGPAHRRRKYKNKRKRKPGTRAQADAPARQSHSVRIGPVGMPAAAFIELLRARVGPIAAHSWAGAHVTARFVDHGDAQRAVGLFHYVELEKGTLTKAVIV</sequence>
<name>A0ABR3PUW9_9TREE</name>
<dbReference type="RefSeq" id="XP_069205866.1">
    <property type="nucleotide sequence ID" value="XM_069356025.1"/>
</dbReference>
<protein>
    <recommendedName>
        <fullName evidence="4">RRM domain-containing protein</fullName>
    </recommendedName>
</protein>
<feature type="compositionally biased region" description="Basic residues" evidence="1">
    <location>
        <begin position="167"/>
        <end position="183"/>
    </location>
</feature>
<evidence type="ECO:0000313" key="3">
    <source>
        <dbReference type="Proteomes" id="UP001565368"/>
    </source>
</evidence>
<feature type="region of interest" description="Disordered" evidence="1">
    <location>
        <begin position="166"/>
        <end position="196"/>
    </location>
</feature>
<reference evidence="2 3" key="1">
    <citation type="submission" date="2023-08" db="EMBL/GenBank/DDBJ databases">
        <title>Annotated Genome Sequence of Vanrija albida AlHP1.</title>
        <authorList>
            <person name="Herzog R."/>
        </authorList>
    </citation>
    <scope>NUCLEOTIDE SEQUENCE [LARGE SCALE GENOMIC DNA]</scope>
    <source>
        <strain evidence="2 3">AlHP1</strain>
    </source>
</reference>
<dbReference type="Proteomes" id="UP001565368">
    <property type="component" value="Unassembled WGS sequence"/>
</dbReference>
<comment type="caution">
    <text evidence="2">The sequence shown here is derived from an EMBL/GenBank/DDBJ whole genome shotgun (WGS) entry which is preliminary data.</text>
</comment>
<feature type="compositionally biased region" description="Basic and acidic residues" evidence="1">
    <location>
        <begin position="16"/>
        <end position="25"/>
    </location>
</feature>
<feature type="region of interest" description="Disordered" evidence="1">
    <location>
        <begin position="1"/>
        <end position="55"/>
    </location>
</feature>
<evidence type="ECO:0000256" key="1">
    <source>
        <dbReference type="SAM" id="MobiDB-lite"/>
    </source>
</evidence>
<keyword evidence="3" id="KW-1185">Reference proteome</keyword>
<evidence type="ECO:0000313" key="2">
    <source>
        <dbReference type="EMBL" id="KAL1405922.1"/>
    </source>
</evidence>